<feature type="region of interest" description="Disordered" evidence="1">
    <location>
        <begin position="395"/>
        <end position="435"/>
    </location>
</feature>
<reference evidence="3" key="1">
    <citation type="submission" date="2019-01" db="EMBL/GenBank/DDBJ databases">
        <title>Draft genome sequences of three monokaryotic isolates of the white-rot basidiomycete fungus Dichomitus squalens.</title>
        <authorList>
            <consortium name="DOE Joint Genome Institute"/>
            <person name="Lopez S.C."/>
            <person name="Andreopoulos B."/>
            <person name="Pangilinan J."/>
            <person name="Lipzen A."/>
            <person name="Riley R."/>
            <person name="Ahrendt S."/>
            <person name="Ng V."/>
            <person name="Barry K."/>
            <person name="Daum C."/>
            <person name="Grigoriev I.V."/>
            <person name="Hilden K.S."/>
            <person name="Makela M.R."/>
            <person name="de Vries R.P."/>
        </authorList>
    </citation>
    <scope>NUCLEOTIDE SEQUENCE [LARGE SCALE GENOMIC DNA]</scope>
    <source>
        <strain evidence="3">OM18370.1</strain>
    </source>
</reference>
<dbReference type="OrthoDB" id="2749836at2759"/>
<feature type="compositionally biased region" description="Polar residues" evidence="1">
    <location>
        <begin position="754"/>
        <end position="768"/>
    </location>
</feature>
<name>A0A4Q9MHF2_9APHY</name>
<feature type="region of interest" description="Disordered" evidence="1">
    <location>
        <begin position="657"/>
        <end position="677"/>
    </location>
</feature>
<dbReference type="SUPFAM" id="SSF56112">
    <property type="entry name" value="Protein kinase-like (PK-like)"/>
    <property type="match status" value="1"/>
</dbReference>
<dbReference type="AlphaFoldDB" id="A0A4Q9MHF2"/>
<dbReference type="Pfam" id="PF17667">
    <property type="entry name" value="Pkinase_fungal"/>
    <property type="match status" value="1"/>
</dbReference>
<evidence type="ECO:0000256" key="1">
    <source>
        <dbReference type="SAM" id="MobiDB-lite"/>
    </source>
</evidence>
<feature type="compositionally biased region" description="Basic residues" evidence="1">
    <location>
        <begin position="418"/>
        <end position="428"/>
    </location>
</feature>
<dbReference type="PANTHER" id="PTHR38248:SF2">
    <property type="entry name" value="FUNK1 11"/>
    <property type="match status" value="1"/>
</dbReference>
<dbReference type="InterPro" id="IPR040976">
    <property type="entry name" value="Pkinase_fungal"/>
</dbReference>
<dbReference type="PROSITE" id="PS00109">
    <property type="entry name" value="PROTEIN_KINASE_TYR"/>
    <property type="match status" value="1"/>
</dbReference>
<feature type="compositionally biased region" description="Basic and acidic residues" evidence="1">
    <location>
        <begin position="714"/>
        <end position="734"/>
    </location>
</feature>
<dbReference type="InterPro" id="IPR008266">
    <property type="entry name" value="Tyr_kinase_AS"/>
</dbReference>
<evidence type="ECO:0000313" key="3">
    <source>
        <dbReference type="EMBL" id="TBU26890.1"/>
    </source>
</evidence>
<organism evidence="3">
    <name type="scientific">Dichomitus squalens</name>
    <dbReference type="NCBI Taxonomy" id="114155"/>
    <lineage>
        <taxon>Eukaryota</taxon>
        <taxon>Fungi</taxon>
        <taxon>Dikarya</taxon>
        <taxon>Basidiomycota</taxon>
        <taxon>Agaricomycotina</taxon>
        <taxon>Agaricomycetes</taxon>
        <taxon>Polyporales</taxon>
        <taxon>Polyporaceae</taxon>
        <taxon>Dichomitus</taxon>
    </lineage>
</organism>
<dbReference type="Proteomes" id="UP000292957">
    <property type="component" value="Unassembled WGS sequence"/>
</dbReference>
<evidence type="ECO:0000259" key="2">
    <source>
        <dbReference type="Pfam" id="PF17667"/>
    </source>
</evidence>
<dbReference type="GO" id="GO:0004672">
    <property type="term" value="F:protein kinase activity"/>
    <property type="evidence" value="ECO:0007669"/>
    <property type="project" value="InterPro"/>
</dbReference>
<protein>
    <recommendedName>
        <fullName evidence="2">Fungal-type protein kinase domain-containing protein</fullName>
    </recommendedName>
</protein>
<sequence>MSCSVLELPNEDFHRAFLASMEPFPWKQRTHEQSFTTLQDADEISEQDISERLIQAINSGYLDSGSQLSPQDSRVFSNGSENVTHAAFFRSEPTSFPPSWYDQTVPVVCSRHFTGGDPFDDAEYEDEYGVIQEEKDNVMRPAMWIAEHLFAAQHRVFLFMILVIGRRFRLLRWDRAGIIVTPSVDYVETPSELCDCLWRLSLLDDAALGFDPSATRVPPGDVDYLRMDLAAMKSAHDADHTERSLDMGEADDTVVFEYTRTLFRSTLPPQWPRYRLEVTDNGTTHHFLVGKPVFRAGGTAGRGTRGYVALDCQTRQFVWLKDVWQAAYMVASREGDVLRKLNDSDAGVEQVPTLVCHGDVCDQATVTTEWWERKNTSSIPSPSLQLAAAAHSSSRTLLGSVSSGKRKREDDTGNNIKPSRRHGRRSRKGALLSNSPLRQHKHYRVVVEQVALPRKHFRNGRQLASVVLDGIRAHHQAATNPKTRLLHRDISGGNILIYPKIKRDSNGTNPAIVWTGLLVDWELSKSIDDDQTPSKASLAEHIGTYQFMSVNILRDPSQPVKVSDELESFFHVLLYYCVRYLRSNCGCPTSYIENYFESYDSPGQFHTCGWKSLAMQEDDFLSNQFPPSPLPFYSPMDEILGTILRCFQSLYKVRKDDARKARGPPPPKLLPSESSDKRLAPIHIPVIRYHGDDAKRMQAKPPAPPPVVDDSPNPEDRERAMKVHDHQFTIEHITKTLSSSEWSDDDREPPPAAKTQTSASGSHGQSASDRALQPTHVSNKRRRIAGPERNVSLPARLHASTRRTRVKPCTLPVKAAS</sequence>
<feature type="domain" description="Fungal-type protein kinase" evidence="2">
    <location>
        <begin position="144"/>
        <end position="577"/>
    </location>
</feature>
<feature type="region of interest" description="Disordered" evidence="1">
    <location>
        <begin position="695"/>
        <end position="817"/>
    </location>
</feature>
<dbReference type="EMBL" id="ML143439">
    <property type="protein sequence ID" value="TBU26890.1"/>
    <property type="molecule type" value="Genomic_DNA"/>
</dbReference>
<dbReference type="InterPro" id="IPR011009">
    <property type="entry name" value="Kinase-like_dom_sf"/>
</dbReference>
<dbReference type="PANTHER" id="PTHR38248">
    <property type="entry name" value="FUNK1 6"/>
    <property type="match status" value="1"/>
</dbReference>
<proteinExistence type="predicted"/>
<dbReference type="Gene3D" id="1.10.510.10">
    <property type="entry name" value="Transferase(Phosphotransferase) domain 1"/>
    <property type="match status" value="1"/>
</dbReference>
<gene>
    <name evidence="3" type="ORF">BD311DRAFT_761483</name>
</gene>
<accession>A0A4Q9MHF2</accession>